<proteinExistence type="predicted"/>
<evidence type="ECO:0000313" key="2">
    <source>
        <dbReference type="Proteomes" id="UP000694844"/>
    </source>
</evidence>
<dbReference type="GeneID" id="111111931"/>
<evidence type="ECO:0000313" key="3">
    <source>
        <dbReference type="RefSeq" id="XP_022304876.1"/>
    </source>
</evidence>
<sequence length="214" mass="24782">MCVSLQRLDKLDSVPDIFHHTGLSVTPGLLDNGDQASPCWKQDKKFLVPKLQDSSFYRRADKENFDVTHRPAPRFWDWKGIHRLPNTPELTSSKIHHSVHRPIPETPISQPIPPRTDLTPQSPFFLKKYQIMNPDFTKKDPKHCMGSPEISQQPPTMHEQPPIMPRQPPIMQQHIPTMPQQPHQLEKHGRTEAWSEIPQMPRLKGVYSLYTDSN</sequence>
<gene>
    <name evidence="3" type="primary">LOC111111931</name>
</gene>
<evidence type="ECO:0000256" key="1">
    <source>
        <dbReference type="SAM" id="MobiDB-lite"/>
    </source>
</evidence>
<feature type="region of interest" description="Disordered" evidence="1">
    <location>
        <begin position="140"/>
        <end position="159"/>
    </location>
</feature>
<organism evidence="2 3">
    <name type="scientific">Crassostrea virginica</name>
    <name type="common">Eastern oyster</name>
    <dbReference type="NCBI Taxonomy" id="6565"/>
    <lineage>
        <taxon>Eukaryota</taxon>
        <taxon>Metazoa</taxon>
        <taxon>Spiralia</taxon>
        <taxon>Lophotrochozoa</taxon>
        <taxon>Mollusca</taxon>
        <taxon>Bivalvia</taxon>
        <taxon>Autobranchia</taxon>
        <taxon>Pteriomorphia</taxon>
        <taxon>Ostreida</taxon>
        <taxon>Ostreoidea</taxon>
        <taxon>Ostreidae</taxon>
        <taxon>Crassostrea</taxon>
    </lineage>
</organism>
<protein>
    <submittedName>
        <fullName evidence="3">Uncharacterized protein LOC111111931</fullName>
    </submittedName>
</protein>
<dbReference type="AlphaFoldDB" id="A0A8B8BPP1"/>
<dbReference type="KEGG" id="cvn:111111931"/>
<reference evidence="3" key="2">
    <citation type="submission" date="2025-08" db="UniProtKB">
        <authorList>
            <consortium name="RefSeq"/>
        </authorList>
    </citation>
    <scope>IDENTIFICATION</scope>
    <source>
        <tissue evidence="3">Whole sample</tissue>
    </source>
</reference>
<dbReference type="OrthoDB" id="6150664at2759"/>
<dbReference type="RefSeq" id="XP_022304876.1">
    <property type="nucleotide sequence ID" value="XM_022449168.1"/>
</dbReference>
<accession>A0A8B8BPP1</accession>
<dbReference type="Proteomes" id="UP000694844">
    <property type="component" value="Chromosome 1"/>
</dbReference>
<keyword evidence="2" id="KW-1185">Reference proteome</keyword>
<reference evidence="2" key="1">
    <citation type="submission" date="2024-06" db="UniProtKB">
        <authorList>
            <consortium name="RefSeq"/>
        </authorList>
    </citation>
    <scope>NUCLEOTIDE SEQUENCE [LARGE SCALE GENOMIC DNA]</scope>
</reference>
<name>A0A8B8BPP1_CRAVI</name>